<protein>
    <submittedName>
        <fullName evidence="2">KLTH0G13948p</fullName>
    </submittedName>
</protein>
<evidence type="ECO:0000313" key="3">
    <source>
        <dbReference type="Proteomes" id="UP000002036"/>
    </source>
</evidence>
<sequence>MADTHNRGGHHLQPHDENELSVLRPAATKVVLNKKTFFREVHVSDHQYELQTLHTNTGSSVVPTAATTTQLSLPVNGLRVPKPLHLKDYASPPALTGKKRPLDPISTFGTVEEGPTTDLLRPFIPITVRNDKLLPDGESLDLSSLANELPTSVDFPPFLHLEEYEKPLDRDDYEGLCLAALQDEFMRIATGEGPVFDRQLEIEEKEGQLSFLEYPLYYLFGVDRTGYFELKEERDRFQSCPWSRFANIKKQSETTNSESESALTSASIESSLEFLS</sequence>
<evidence type="ECO:0000313" key="2">
    <source>
        <dbReference type="EMBL" id="CAR25201.1"/>
    </source>
</evidence>
<dbReference type="InParanoid" id="C5DN40"/>
<gene>
    <name evidence="2" type="ordered locus">KLTH0G13948g</name>
</gene>
<dbReference type="GeneID" id="8293922"/>
<dbReference type="STRING" id="559295.C5DN40"/>
<reference evidence="2 3" key="1">
    <citation type="journal article" date="2009" name="Genome Res.">
        <title>Comparative genomics of protoploid Saccharomycetaceae.</title>
        <authorList>
            <consortium name="The Genolevures Consortium"/>
            <person name="Souciet J.-L."/>
            <person name="Dujon B."/>
            <person name="Gaillardin C."/>
            <person name="Johnston M."/>
            <person name="Baret P.V."/>
            <person name="Cliften P."/>
            <person name="Sherman D.J."/>
            <person name="Weissenbach J."/>
            <person name="Westhof E."/>
            <person name="Wincker P."/>
            <person name="Jubin C."/>
            <person name="Poulain J."/>
            <person name="Barbe V."/>
            <person name="Segurens B."/>
            <person name="Artiguenave F."/>
            <person name="Anthouard V."/>
            <person name="Vacherie B."/>
            <person name="Val M.-E."/>
            <person name="Fulton R.S."/>
            <person name="Minx P."/>
            <person name="Wilson R."/>
            <person name="Durrens P."/>
            <person name="Jean G."/>
            <person name="Marck C."/>
            <person name="Martin T."/>
            <person name="Nikolski M."/>
            <person name="Rolland T."/>
            <person name="Seret M.-L."/>
            <person name="Casaregola S."/>
            <person name="Despons L."/>
            <person name="Fairhead C."/>
            <person name="Fischer G."/>
            <person name="Lafontaine I."/>
            <person name="Leh V."/>
            <person name="Lemaire M."/>
            <person name="de Montigny J."/>
            <person name="Neuveglise C."/>
            <person name="Thierry A."/>
            <person name="Blanc-Lenfle I."/>
            <person name="Bleykasten C."/>
            <person name="Diffels J."/>
            <person name="Fritsch E."/>
            <person name="Frangeul L."/>
            <person name="Goeffon A."/>
            <person name="Jauniaux N."/>
            <person name="Kachouri-Lafond R."/>
            <person name="Payen C."/>
            <person name="Potier S."/>
            <person name="Pribylova L."/>
            <person name="Ozanne C."/>
            <person name="Richard G.-F."/>
            <person name="Sacerdot C."/>
            <person name="Straub M.-L."/>
            <person name="Talla E."/>
        </authorList>
    </citation>
    <scope>NUCLEOTIDE SEQUENCE [LARGE SCALE GENOMIC DNA]</scope>
    <source>
        <strain evidence="3">ATCC 56472 / CBS 6340 / NRRL Y-8284</strain>
    </source>
</reference>
<dbReference type="Proteomes" id="UP000002036">
    <property type="component" value="Chromosome G"/>
</dbReference>
<dbReference type="HOGENOM" id="CLU_1008557_0_0_1"/>
<dbReference type="AlphaFoldDB" id="C5DN40"/>
<name>C5DN40_LACTC</name>
<feature type="region of interest" description="Disordered" evidence="1">
    <location>
        <begin position="1"/>
        <end position="20"/>
    </location>
</feature>
<dbReference type="KEGG" id="lth:KLTH0G13948g"/>
<evidence type="ECO:0000256" key="1">
    <source>
        <dbReference type="SAM" id="MobiDB-lite"/>
    </source>
</evidence>
<dbReference type="EMBL" id="CU928171">
    <property type="protein sequence ID" value="CAR25201.1"/>
    <property type="molecule type" value="Genomic_DNA"/>
</dbReference>
<dbReference type="FunCoup" id="C5DN40">
    <property type="interactions" value="21"/>
</dbReference>
<feature type="compositionally biased region" description="Polar residues" evidence="1">
    <location>
        <begin position="253"/>
        <end position="270"/>
    </location>
</feature>
<dbReference type="RefSeq" id="XP_002555638.1">
    <property type="nucleotide sequence ID" value="XM_002555592.1"/>
</dbReference>
<feature type="region of interest" description="Disordered" evidence="1">
    <location>
        <begin position="251"/>
        <end position="276"/>
    </location>
</feature>
<accession>C5DN40</accession>
<proteinExistence type="predicted"/>
<dbReference type="eggNOG" id="ENOG502SG4R">
    <property type="taxonomic scope" value="Eukaryota"/>
</dbReference>
<keyword evidence="3" id="KW-1185">Reference proteome</keyword>
<dbReference type="OrthoDB" id="6067455at2759"/>
<organism evidence="2 3">
    <name type="scientific">Lachancea thermotolerans (strain ATCC 56472 / CBS 6340 / NRRL Y-8284)</name>
    <name type="common">Yeast</name>
    <name type="synonym">Kluyveromyces thermotolerans</name>
    <dbReference type="NCBI Taxonomy" id="559295"/>
    <lineage>
        <taxon>Eukaryota</taxon>
        <taxon>Fungi</taxon>
        <taxon>Dikarya</taxon>
        <taxon>Ascomycota</taxon>
        <taxon>Saccharomycotina</taxon>
        <taxon>Saccharomycetes</taxon>
        <taxon>Saccharomycetales</taxon>
        <taxon>Saccharomycetaceae</taxon>
        <taxon>Lachancea</taxon>
    </lineage>
</organism>